<accession>A0A1Q9G9X6</accession>
<comment type="subcellular location">
    <subcellularLocation>
        <location evidence="1">Cell envelope</location>
    </subcellularLocation>
</comment>
<dbReference type="GO" id="GO:0030313">
    <property type="term" value="C:cell envelope"/>
    <property type="evidence" value="ECO:0007669"/>
    <property type="project" value="UniProtKB-SubCell"/>
</dbReference>
<dbReference type="InterPro" id="IPR050465">
    <property type="entry name" value="UPF0194_transport"/>
</dbReference>
<dbReference type="EMBL" id="MJIL01000095">
    <property type="protein sequence ID" value="OLQ71143.1"/>
    <property type="molecule type" value="Genomic_DNA"/>
</dbReference>
<reference evidence="4 5" key="1">
    <citation type="submission" date="2016-09" db="EMBL/GenBank/DDBJ databases">
        <title>Photobacterium proteolyticum sp. nov. a protease producing bacterium isolated from ocean sediments of Laizhou Bay.</title>
        <authorList>
            <person name="Li Y."/>
        </authorList>
    </citation>
    <scope>NUCLEOTIDE SEQUENCE [LARGE SCALE GENOMIC DNA]</scope>
    <source>
        <strain evidence="4 5">13-12</strain>
    </source>
</reference>
<evidence type="ECO:0000256" key="2">
    <source>
        <dbReference type="ARBA" id="ARBA00023054"/>
    </source>
</evidence>
<organism evidence="4 5">
    <name type="scientific">Photobacterium proteolyticum</name>
    <dbReference type="NCBI Taxonomy" id="1903952"/>
    <lineage>
        <taxon>Bacteria</taxon>
        <taxon>Pseudomonadati</taxon>
        <taxon>Pseudomonadota</taxon>
        <taxon>Gammaproteobacteria</taxon>
        <taxon>Vibrionales</taxon>
        <taxon>Vibrionaceae</taxon>
        <taxon>Photobacterium</taxon>
    </lineage>
</organism>
<dbReference type="OrthoDB" id="3084at2"/>
<evidence type="ECO:0000313" key="4">
    <source>
        <dbReference type="EMBL" id="OLQ71143.1"/>
    </source>
</evidence>
<feature type="transmembrane region" description="Helical" evidence="3">
    <location>
        <begin position="35"/>
        <end position="53"/>
    </location>
</feature>
<dbReference type="PANTHER" id="PTHR32347:SF23">
    <property type="entry name" value="BLL5650 PROTEIN"/>
    <property type="match status" value="1"/>
</dbReference>
<protein>
    <submittedName>
        <fullName evidence="4">Hemolysin D</fullName>
    </submittedName>
</protein>
<keyword evidence="3" id="KW-1133">Transmembrane helix</keyword>
<dbReference type="AlphaFoldDB" id="A0A1Q9G9X6"/>
<dbReference type="Proteomes" id="UP000186905">
    <property type="component" value="Unassembled WGS sequence"/>
</dbReference>
<dbReference type="PANTHER" id="PTHR32347">
    <property type="entry name" value="EFFLUX SYSTEM COMPONENT YKNX-RELATED"/>
    <property type="match status" value="1"/>
</dbReference>
<sequence length="349" mass="39736">MKVTFNSPKQQDAAKEEGVRVPYAPAKRVAFNLRWYFILILTFSPVAFLLWYVGRDWVITTAPGIVTTEPQLVVASGEGQIDEVYAVIGQEVEQGTPLMRVTSPLLRAGIAERRYQLSQLKFDWRRYNQAKMAALDEEIRIAKEGAENQETVFKEYAKYKKQNLVSSADFAAVLQIRTQSQLIYQQALQRKVDEMRKIQELVSAGAQSMAMNELKRDLAEMESRLTQLQPVAFSNGRVVDVLVKPGDWIFEETPLLLLARAYQYQVNAYVLPKYIEKVQQDEKAVIQFSSGEELRARVGREVELADKIPPQLAGPFEGHKSMLKVKLILEEPIPDKLKIEGLPVMVKFN</sequence>
<dbReference type="STRING" id="1903952.BIT28_02930"/>
<evidence type="ECO:0000256" key="1">
    <source>
        <dbReference type="ARBA" id="ARBA00004196"/>
    </source>
</evidence>
<comment type="caution">
    <text evidence="4">The sequence shown here is derived from an EMBL/GenBank/DDBJ whole genome shotgun (WGS) entry which is preliminary data.</text>
</comment>
<gene>
    <name evidence="4" type="ORF">BIT28_02930</name>
</gene>
<keyword evidence="3" id="KW-0812">Transmembrane</keyword>
<evidence type="ECO:0000256" key="3">
    <source>
        <dbReference type="SAM" id="Phobius"/>
    </source>
</evidence>
<keyword evidence="2" id="KW-0175">Coiled coil</keyword>
<evidence type="ECO:0000313" key="5">
    <source>
        <dbReference type="Proteomes" id="UP000186905"/>
    </source>
</evidence>
<proteinExistence type="predicted"/>
<dbReference type="RefSeq" id="WP_075767422.1">
    <property type="nucleotide sequence ID" value="NZ_MJIL01000095.1"/>
</dbReference>
<name>A0A1Q9G9X6_9GAMM</name>
<keyword evidence="5" id="KW-1185">Reference proteome</keyword>
<keyword evidence="3" id="KW-0472">Membrane</keyword>